<dbReference type="EMBL" id="KZ819308">
    <property type="protein sequence ID" value="PWN94966.1"/>
    <property type="molecule type" value="Genomic_DNA"/>
</dbReference>
<keyword evidence="6" id="KW-1185">Reference proteome</keyword>
<dbReference type="Pfam" id="PF01648">
    <property type="entry name" value="ACPS"/>
    <property type="match status" value="1"/>
</dbReference>
<organism evidence="5 6">
    <name type="scientific">Tilletiopsis washingtonensis</name>
    <dbReference type="NCBI Taxonomy" id="58919"/>
    <lineage>
        <taxon>Eukaryota</taxon>
        <taxon>Fungi</taxon>
        <taxon>Dikarya</taxon>
        <taxon>Basidiomycota</taxon>
        <taxon>Ustilaginomycotina</taxon>
        <taxon>Exobasidiomycetes</taxon>
        <taxon>Entylomatales</taxon>
        <taxon>Entylomatales incertae sedis</taxon>
        <taxon>Tilletiopsis</taxon>
    </lineage>
</organism>
<dbReference type="GO" id="GO:0000287">
    <property type="term" value="F:magnesium ion binding"/>
    <property type="evidence" value="ECO:0007669"/>
    <property type="project" value="InterPro"/>
</dbReference>
<dbReference type="InterPro" id="IPR050559">
    <property type="entry name" value="P-Pant_transferase_sf"/>
</dbReference>
<dbReference type="GO" id="GO:0005829">
    <property type="term" value="C:cytosol"/>
    <property type="evidence" value="ECO:0007669"/>
    <property type="project" value="TreeGrafter"/>
</dbReference>
<feature type="domain" description="4'-phosphopantetheinyl transferase N-terminal" evidence="4">
    <location>
        <begin position="23"/>
        <end position="107"/>
    </location>
</feature>
<dbReference type="Pfam" id="PF22624">
    <property type="entry name" value="AASDHPPT_N"/>
    <property type="match status" value="1"/>
</dbReference>
<dbReference type="Proteomes" id="UP000245946">
    <property type="component" value="Unassembled WGS sequence"/>
</dbReference>
<dbReference type="RefSeq" id="XP_025595245.1">
    <property type="nucleotide sequence ID" value="XM_025745582.1"/>
</dbReference>
<dbReference type="PANTHER" id="PTHR12215:SF10">
    <property type="entry name" value="L-AMINOADIPATE-SEMIALDEHYDE DEHYDROGENASE-PHOSPHOPANTETHEINYL TRANSFERASE"/>
    <property type="match status" value="1"/>
</dbReference>
<name>A0A316Z0W9_9BASI</name>
<dbReference type="Gene3D" id="3.90.470.20">
    <property type="entry name" value="4'-phosphopantetheinyl transferase domain"/>
    <property type="match status" value="1"/>
</dbReference>
<evidence type="ECO:0000313" key="6">
    <source>
        <dbReference type="Proteomes" id="UP000245946"/>
    </source>
</evidence>
<dbReference type="GeneID" id="37273126"/>
<proteinExistence type="predicted"/>
<evidence type="ECO:0000259" key="4">
    <source>
        <dbReference type="Pfam" id="PF22624"/>
    </source>
</evidence>
<evidence type="ECO:0000256" key="2">
    <source>
        <dbReference type="ARBA" id="ARBA00022679"/>
    </source>
</evidence>
<feature type="domain" description="4'-phosphopantetheinyl transferase" evidence="3">
    <location>
        <begin position="115"/>
        <end position="208"/>
    </location>
</feature>
<evidence type="ECO:0000313" key="5">
    <source>
        <dbReference type="EMBL" id="PWN94966.1"/>
    </source>
</evidence>
<accession>A0A316Z0W9</accession>
<dbReference type="GO" id="GO:0008897">
    <property type="term" value="F:holo-[acyl-carrier-protein] synthase activity"/>
    <property type="evidence" value="ECO:0007669"/>
    <property type="project" value="UniProtKB-EC"/>
</dbReference>
<dbReference type="STRING" id="58919.A0A316Z0W9"/>
<dbReference type="OrthoDB" id="26719at2759"/>
<dbReference type="EC" id="2.7.8.7" evidence="1"/>
<dbReference type="InterPro" id="IPR008278">
    <property type="entry name" value="4-PPantetheinyl_Trfase_dom"/>
</dbReference>
<keyword evidence="2 5" id="KW-0808">Transferase</keyword>
<dbReference type="InterPro" id="IPR037143">
    <property type="entry name" value="4-PPantetheinyl_Trfase_dom_sf"/>
</dbReference>
<dbReference type="AlphaFoldDB" id="A0A316Z0W9"/>
<dbReference type="PANTHER" id="PTHR12215">
    <property type="entry name" value="PHOSPHOPANTETHEINE TRANSFERASE"/>
    <property type="match status" value="1"/>
</dbReference>
<gene>
    <name evidence="5" type="ORF">FA09DRAFT_363375</name>
</gene>
<dbReference type="GO" id="GO:0019878">
    <property type="term" value="P:lysine biosynthetic process via aminoadipic acid"/>
    <property type="evidence" value="ECO:0007669"/>
    <property type="project" value="TreeGrafter"/>
</dbReference>
<evidence type="ECO:0000259" key="3">
    <source>
        <dbReference type="Pfam" id="PF01648"/>
    </source>
</evidence>
<sequence>MPLQLWAVDVSGHARALPDAAAVARARLPASEAEVVARFVRAIDRARSLAGKLLLRLALCEVEPACAAAGWQALRFDKTREGRPFLVHPAMPLDFNISHDGDWVVLALQRDAASRVGVDVMELALPHFERDVASFVETMELALTPRETAWVLAATTGAGGYEARQAEALRRLYDLWTHKEAYTKALGLGLGFDFARLELRLGDAREQRSVRCALLSDGKEEPRFVFTELLLPPGAERGQAPPTPGEGTGLPSQLVPAGRAAGGQERRLAAHDDARWVARGVTGSYKCHR</sequence>
<dbReference type="SUPFAM" id="SSF56214">
    <property type="entry name" value="4'-phosphopantetheinyl transferase"/>
    <property type="match status" value="2"/>
</dbReference>
<evidence type="ECO:0000256" key="1">
    <source>
        <dbReference type="ARBA" id="ARBA00013172"/>
    </source>
</evidence>
<protein>
    <recommendedName>
        <fullName evidence="1">holo-[acyl-carrier-protein] synthase</fullName>
        <ecNumber evidence="1">2.7.8.7</ecNumber>
    </recommendedName>
</protein>
<dbReference type="InterPro" id="IPR055066">
    <property type="entry name" value="AASDHPPT_N"/>
</dbReference>
<reference evidence="5 6" key="1">
    <citation type="journal article" date="2018" name="Mol. Biol. Evol.">
        <title>Broad Genomic Sampling Reveals a Smut Pathogenic Ancestry of the Fungal Clade Ustilaginomycotina.</title>
        <authorList>
            <person name="Kijpornyongpan T."/>
            <person name="Mondo S.J."/>
            <person name="Barry K."/>
            <person name="Sandor L."/>
            <person name="Lee J."/>
            <person name="Lipzen A."/>
            <person name="Pangilinan J."/>
            <person name="LaButti K."/>
            <person name="Hainaut M."/>
            <person name="Henrissat B."/>
            <person name="Grigoriev I.V."/>
            <person name="Spatafora J.W."/>
            <person name="Aime M.C."/>
        </authorList>
    </citation>
    <scope>NUCLEOTIDE SEQUENCE [LARGE SCALE GENOMIC DNA]</scope>
    <source>
        <strain evidence="5 6">MCA 4186</strain>
    </source>
</reference>